<comment type="pathway">
    <text evidence="2 15">Cofactor biosynthesis; FAD biosynthesis; FAD from FMN: step 1/1.</text>
</comment>
<evidence type="ECO:0000256" key="2">
    <source>
        <dbReference type="ARBA" id="ARBA00004726"/>
    </source>
</evidence>
<keyword evidence="12" id="KW-0511">Multifunctional enzyme</keyword>
<dbReference type="Pfam" id="PF01687">
    <property type="entry name" value="Flavokinase"/>
    <property type="match status" value="1"/>
</dbReference>
<evidence type="ECO:0000256" key="14">
    <source>
        <dbReference type="ARBA" id="ARBA00049494"/>
    </source>
</evidence>
<dbReference type="EC" id="2.7.1.26" evidence="15"/>
<dbReference type="Pfam" id="PF06574">
    <property type="entry name" value="FAD_syn"/>
    <property type="match status" value="1"/>
</dbReference>
<protein>
    <recommendedName>
        <fullName evidence="15">Riboflavin biosynthesis protein</fullName>
    </recommendedName>
    <domain>
        <recommendedName>
            <fullName evidence="15">Riboflavin kinase</fullName>
            <ecNumber evidence="15">2.7.1.26</ecNumber>
        </recommendedName>
        <alternativeName>
            <fullName evidence="15">Flavokinase</fullName>
        </alternativeName>
    </domain>
    <domain>
        <recommendedName>
            <fullName evidence="15">FMN adenylyltransferase</fullName>
            <ecNumber evidence="15">2.7.7.2</ecNumber>
        </recommendedName>
        <alternativeName>
            <fullName evidence="15">FAD pyrophosphorylase</fullName>
        </alternativeName>
        <alternativeName>
            <fullName evidence="15">FAD synthase</fullName>
        </alternativeName>
    </domain>
</protein>
<gene>
    <name evidence="17" type="ORF">SAMN06265340_1187</name>
</gene>
<evidence type="ECO:0000256" key="5">
    <source>
        <dbReference type="ARBA" id="ARBA00022643"/>
    </source>
</evidence>
<comment type="catalytic activity">
    <reaction evidence="14 15">
        <text>FMN + ATP + H(+) = FAD + diphosphate</text>
        <dbReference type="Rhea" id="RHEA:17237"/>
        <dbReference type="ChEBI" id="CHEBI:15378"/>
        <dbReference type="ChEBI" id="CHEBI:30616"/>
        <dbReference type="ChEBI" id="CHEBI:33019"/>
        <dbReference type="ChEBI" id="CHEBI:57692"/>
        <dbReference type="ChEBI" id="CHEBI:58210"/>
        <dbReference type="EC" id="2.7.7.2"/>
    </reaction>
</comment>
<dbReference type="GO" id="GO:0003919">
    <property type="term" value="F:FMN adenylyltransferase activity"/>
    <property type="evidence" value="ECO:0007669"/>
    <property type="project" value="UniProtKB-UniRule"/>
</dbReference>
<feature type="domain" description="Riboflavin kinase" evidence="16">
    <location>
        <begin position="155"/>
        <end position="277"/>
    </location>
</feature>
<dbReference type="GO" id="GO:0009231">
    <property type="term" value="P:riboflavin biosynthetic process"/>
    <property type="evidence" value="ECO:0007669"/>
    <property type="project" value="InterPro"/>
</dbReference>
<dbReference type="GO" id="GO:0006747">
    <property type="term" value="P:FAD biosynthetic process"/>
    <property type="evidence" value="ECO:0007669"/>
    <property type="project" value="UniProtKB-UniRule"/>
</dbReference>
<dbReference type="RefSeq" id="WP_089323724.1">
    <property type="nucleotide sequence ID" value="NZ_FZOB01000018.1"/>
</dbReference>
<reference evidence="18" key="1">
    <citation type="submission" date="2017-06" db="EMBL/GenBank/DDBJ databases">
        <authorList>
            <person name="Varghese N."/>
            <person name="Submissions S."/>
        </authorList>
    </citation>
    <scope>NUCLEOTIDE SEQUENCE [LARGE SCALE GENOMIC DNA]</scope>
    <source>
        <strain evidence="18">DSM 15668</strain>
    </source>
</reference>
<dbReference type="Proteomes" id="UP000198405">
    <property type="component" value="Unassembled WGS sequence"/>
</dbReference>
<dbReference type="AlphaFoldDB" id="A0A239ABC3"/>
<dbReference type="PIRSF" id="PIRSF004491">
    <property type="entry name" value="FAD_Synth"/>
    <property type="match status" value="1"/>
</dbReference>
<dbReference type="EC" id="2.7.7.2" evidence="15"/>
<dbReference type="InterPro" id="IPR015865">
    <property type="entry name" value="Riboflavin_kinase_bac/euk"/>
</dbReference>
<keyword evidence="11 15" id="KW-0067">ATP-binding</keyword>
<dbReference type="PANTHER" id="PTHR22749">
    <property type="entry name" value="RIBOFLAVIN KINASE/FMN ADENYLYLTRANSFERASE"/>
    <property type="match status" value="1"/>
</dbReference>
<comment type="function">
    <text evidence="1">Catalyzes the phosphorylation of riboflavin to FMN followed by the adenylation of FMN to FAD.</text>
</comment>
<dbReference type="SUPFAM" id="SSF52374">
    <property type="entry name" value="Nucleotidylyl transferase"/>
    <property type="match status" value="1"/>
</dbReference>
<name>A0A239ABC3_9BACT</name>
<dbReference type="InterPro" id="IPR014729">
    <property type="entry name" value="Rossmann-like_a/b/a_fold"/>
</dbReference>
<evidence type="ECO:0000256" key="3">
    <source>
        <dbReference type="ARBA" id="ARBA00005201"/>
    </source>
</evidence>
<dbReference type="InterPro" id="IPR023465">
    <property type="entry name" value="Riboflavin_kinase_dom_sf"/>
</dbReference>
<evidence type="ECO:0000256" key="6">
    <source>
        <dbReference type="ARBA" id="ARBA00022679"/>
    </source>
</evidence>
<organism evidence="17 18">
    <name type="scientific">Desulfurobacterium atlanticum</name>
    <dbReference type="NCBI Taxonomy" id="240169"/>
    <lineage>
        <taxon>Bacteria</taxon>
        <taxon>Pseudomonadati</taxon>
        <taxon>Aquificota</taxon>
        <taxon>Aquificia</taxon>
        <taxon>Desulfurobacteriales</taxon>
        <taxon>Desulfurobacteriaceae</taxon>
        <taxon>Desulfurobacterium</taxon>
    </lineage>
</organism>
<comment type="catalytic activity">
    <reaction evidence="13 15">
        <text>riboflavin + ATP = FMN + ADP + H(+)</text>
        <dbReference type="Rhea" id="RHEA:14357"/>
        <dbReference type="ChEBI" id="CHEBI:15378"/>
        <dbReference type="ChEBI" id="CHEBI:30616"/>
        <dbReference type="ChEBI" id="CHEBI:57986"/>
        <dbReference type="ChEBI" id="CHEBI:58210"/>
        <dbReference type="ChEBI" id="CHEBI:456216"/>
        <dbReference type="EC" id="2.7.1.26"/>
    </reaction>
</comment>
<keyword evidence="8 15" id="KW-0547">Nucleotide-binding</keyword>
<dbReference type="InterPro" id="IPR023468">
    <property type="entry name" value="Riboflavin_kinase"/>
</dbReference>
<dbReference type="SMART" id="SM00904">
    <property type="entry name" value="Flavokinase"/>
    <property type="match status" value="1"/>
</dbReference>
<keyword evidence="5 15" id="KW-0288">FMN</keyword>
<evidence type="ECO:0000256" key="7">
    <source>
        <dbReference type="ARBA" id="ARBA00022695"/>
    </source>
</evidence>
<sequence>MQEKSCTIGKFESFHKGHQKLIQEVKKFKNPEILSILFPESGDNPSLFTLEERKTIATRFKIKLSLVPFNKIKNLSAQEFFQFLKKNGYTTIVVGSDWRFGKGREGDVEKAKKLGEIYKIKVVEVKPLKHNGRKISTSWIKELLNRGDIEKANFLLGFPFFTTGNKVKGKGLGKKLGFPTINIKPAKKLLLPYGVYKVYAKANGKKLLGAANFGVRPTVDGKEELLEVHILNRNFKDLKYEKPEIEFLKFIRKEKKFNSIEELQKQIKLDVKTILLNENGGSFE</sequence>
<comment type="similarity">
    <text evidence="15">Belongs to the ribF family.</text>
</comment>
<dbReference type="GO" id="GO:0009398">
    <property type="term" value="P:FMN biosynthetic process"/>
    <property type="evidence" value="ECO:0007669"/>
    <property type="project" value="UniProtKB-UniRule"/>
</dbReference>
<proteinExistence type="inferred from homology"/>
<dbReference type="SUPFAM" id="SSF82114">
    <property type="entry name" value="Riboflavin kinase-like"/>
    <property type="match status" value="1"/>
</dbReference>
<dbReference type="OrthoDB" id="9803667at2"/>
<dbReference type="GO" id="GO:0008531">
    <property type="term" value="F:riboflavin kinase activity"/>
    <property type="evidence" value="ECO:0007669"/>
    <property type="project" value="UniProtKB-UniRule"/>
</dbReference>
<keyword evidence="6 15" id="KW-0808">Transferase</keyword>
<evidence type="ECO:0000256" key="15">
    <source>
        <dbReference type="PIRNR" id="PIRNR004491"/>
    </source>
</evidence>
<evidence type="ECO:0000256" key="4">
    <source>
        <dbReference type="ARBA" id="ARBA00022630"/>
    </source>
</evidence>
<dbReference type="Gene3D" id="3.40.50.620">
    <property type="entry name" value="HUPs"/>
    <property type="match status" value="1"/>
</dbReference>
<evidence type="ECO:0000256" key="10">
    <source>
        <dbReference type="ARBA" id="ARBA00022827"/>
    </source>
</evidence>
<dbReference type="InterPro" id="IPR015864">
    <property type="entry name" value="FAD_synthase"/>
</dbReference>
<evidence type="ECO:0000313" key="18">
    <source>
        <dbReference type="Proteomes" id="UP000198405"/>
    </source>
</evidence>
<dbReference type="InterPro" id="IPR002606">
    <property type="entry name" value="Riboflavin_kinase_bac"/>
</dbReference>
<keyword evidence="4 15" id="KW-0285">Flavoprotein</keyword>
<evidence type="ECO:0000256" key="12">
    <source>
        <dbReference type="ARBA" id="ARBA00023268"/>
    </source>
</evidence>
<evidence type="ECO:0000256" key="11">
    <source>
        <dbReference type="ARBA" id="ARBA00022840"/>
    </source>
</evidence>
<dbReference type="UniPathway" id="UPA00277">
    <property type="reaction ID" value="UER00407"/>
</dbReference>
<keyword evidence="10 15" id="KW-0274">FAD</keyword>
<keyword evidence="9 15" id="KW-0418">Kinase</keyword>
<dbReference type="GO" id="GO:0005524">
    <property type="term" value="F:ATP binding"/>
    <property type="evidence" value="ECO:0007669"/>
    <property type="project" value="UniProtKB-UniRule"/>
</dbReference>
<accession>A0A239ABC3</accession>
<evidence type="ECO:0000313" key="17">
    <source>
        <dbReference type="EMBL" id="SNR92641.1"/>
    </source>
</evidence>
<comment type="pathway">
    <text evidence="3 15">Cofactor biosynthesis; FMN biosynthesis; FMN from riboflavin (ATP route): step 1/1.</text>
</comment>
<evidence type="ECO:0000256" key="13">
    <source>
        <dbReference type="ARBA" id="ARBA00047880"/>
    </source>
</evidence>
<dbReference type="UniPathway" id="UPA00276">
    <property type="reaction ID" value="UER00406"/>
</dbReference>
<evidence type="ECO:0000256" key="8">
    <source>
        <dbReference type="ARBA" id="ARBA00022741"/>
    </source>
</evidence>
<keyword evidence="7 15" id="KW-0548">Nucleotidyltransferase</keyword>
<dbReference type="NCBIfam" id="TIGR00083">
    <property type="entry name" value="ribF"/>
    <property type="match status" value="1"/>
</dbReference>
<evidence type="ECO:0000256" key="1">
    <source>
        <dbReference type="ARBA" id="ARBA00002121"/>
    </source>
</evidence>
<dbReference type="EMBL" id="FZOB01000018">
    <property type="protein sequence ID" value="SNR92641.1"/>
    <property type="molecule type" value="Genomic_DNA"/>
</dbReference>
<dbReference type="Gene3D" id="2.40.30.30">
    <property type="entry name" value="Riboflavin kinase-like"/>
    <property type="match status" value="1"/>
</dbReference>
<keyword evidence="18" id="KW-1185">Reference proteome</keyword>
<evidence type="ECO:0000256" key="9">
    <source>
        <dbReference type="ARBA" id="ARBA00022777"/>
    </source>
</evidence>
<dbReference type="PANTHER" id="PTHR22749:SF6">
    <property type="entry name" value="RIBOFLAVIN KINASE"/>
    <property type="match status" value="1"/>
</dbReference>
<evidence type="ECO:0000259" key="16">
    <source>
        <dbReference type="SMART" id="SM00904"/>
    </source>
</evidence>